<proteinExistence type="predicted"/>
<reference evidence="2 3" key="1">
    <citation type="submission" date="2014-04" db="EMBL/GenBank/DDBJ databases">
        <authorList>
            <consortium name="DOE Joint Genome Institute"/>
            <person name="Kuo A."/>
            <person name="Kohler A."/>
            <person name="Nagy L.G."/>
            <person name="Floudas D."/>
            <person name="Copeland A."/>
            <person name="Barry K.W."/>
            <person name="Cichocki N."/>
            <person name="Veneault-Fourrey C."/>
            <person name="LaButti K."/>
            <person name="Lindquist E.A."/>
            <person name="Lipzen A."/>
            <person name="Lundell T."/>
            <person name="Morin E."/>
            <person name="Murat C."/>
            <person name="Sun H."/>
            <person name="Tunlid A."/>
            <person name="Henrissat B."/>
            <person name="Grigoriev I.V."/>
            <person name="Hibbett D.S."/>
            <person name="Martin F."/>
            <person name="Nordberg H.P."/>
            <person name="Cantor M.N."/>
            <person name="Hua S.X."/>
        </authorList>
    </citation>
    <scope>NUCLEOTIDE SEQUENCE [LARGE SCALE GENOMIC DNA]</scope>
    <source>
        <strain evidence="2 3">Foug A</strain>
    </source>
</reference>
<name>A0A0C3A693_9AGAM</name>
<accession>A0A0C3A693</accession>
<dbReference type="InParanoid" id="A0A0C3A693"/>
<evidence type="ECO:0000313" key="2">
    <source>
        <dbReference type="EMBL" id="KIM60257.1"/>
    </source>
</evidence>
<protein>
    <submittedName>
        <fullName evidence="2">Uncharacterized protein</fullName>
    </submittedName>
</protein>
<sequence>MRGHGAPYRFPFHSFINDLRVTISDHAVQGEQNDATTRVTFAKAEDLGRSANNGFVIETIAVVTSWNGSSLPVPLRPVKANHSHNHIQGILWGYEKTYVGGAEMVPSRKELPVQAAVIPHPFVLTSGTIPSSVRDAKQAGRSVGTIDFLNACRPQRPPDLPRSMRKPSSRQRIR</sequence>
<dbReference type="EMBL" id="KN822064">
    <property type="protein sequence ID" value="KIM60257.1"/>
    <property type="molecule type" value="Genomic_DNA"/>
</dbReference>
<gene>
    <name evidence="2" type="ORF">SCLCIDRAFT_964812</name>
</gene>
<organism evidence="2 3">
    <name type="scientific">Scleroderma citrinum Foug A</name>
    <dbReference type="NCBI Taxonomy" id="1036808"/>
    <lineage>
        <taxon>Eukaryota</taxon>
        <taxon>Fungi</taxon>
        <taxon>Dikarya</taxon>
        <taxon>Basidiomycota</taxon>
        <taxon>Agaricomycotina</taxon>
        <taxon>Agaricomycetes</taxon>
        <taxon>Agaricomycetidae</taxon>
        <taxon>Boletales</taxon>
        <taxon>Sclerodermatineae</taxon>
        <taxon>Sclerodermataceae</taxon>
        <taxon>Scleroderma</taxon>
    </lineage>
</organism>
<feature type="region of interest" description="Disordered" evidence="1">
    <location>
        <begin position="150"/>
        <end position="174"/>
    </location>
</feature>
<reference evidence="3" key="2">
    <citation type="submission" date="2015-01" db="EMBL/GenBank/DDBJ databases">
        <title>Evolutionary Origins and Diversification of the Mycorrhizal Mutualists.</title>
        <authorList>
            <consortium name="DOE Joint Genome Institute"/>
            <consortium name="Mycorrhizal Genomics Consortium"/>
            <person name="Kohler A."/>
            <person name="Kuo A."/>
            <person name="Nagy L.G."/>
            <person name="Floudas D."/>
            <person name="Copeland A."/>
            <person name="Barry K.W."/>
            <person name="Cichocki N."/>
            <person name="Veneault-Fourrey C."/>
            <person name="LaButti K."/>
            <person name="Lindquist E.A."/>
            <person name="Lipzen A."/>
            <person name="Lundell T."/>
            <person name="Morin E."/>
            <person name="Murat C."/>
            <person name="Riley R."/>
            <person name="Ohm R."/>
            <person name="Sun H."/>
            <person name="Tunlid A."/>
            <person name="Henrissat B."/>
            <person name="Grigoriev I.V."/>
            <person name="Hibbett D.S."/>
            <person name="Martin F."/>
        </authorList>
    </citation>
    <scope>NUCLEOTIDE SEQUENCE [LARGE SCALE GENOMIC DNA]</scope>
    <source>
        <strain evidence="3">Foug A</strain>
    </source>
</reference>
<dbReference type="HOGENOM" id="CLU_1541012_0_0_1"/>
<keyword evidence="3" id="KW-1185">Reference proteome</keyword>
<dbReference type="AlphaFoldDB" id="A0A0C3A693"/>
<evidence type="ECO:0000256" key="1">
    <source>
        <dbReference type="SAM" id="MobiDB-lite"/>
    </source>
</evidence>
<evidence type="ECO:0000313" key="3">
    <source>
        <dbReference type="Proteomes" id="UP000053989"/>
    </source>
</evidence>
<feature type="compositionally biased region" description="Basic residues" evidence="1">
    <location>
        <begin position="163"/>
        <end position="174"/>
    </location>
</feature>
<dbReference type="Proteomes" id="UP000053989">
    <property type="component" value="Unassembled WGS sequence"/>
</dbReference>